<keyword evidence="3" id="KW-1185">Reference proteome</keyword>
<dbReference type="KEGG" id="psic:J4E96_15850"/>
<dbReference type="EMBL" id="CP071868">
    <property type="protein sequence ID" value="QTE28793.1"/>
    <property type="molecule type" value="Genomic_DNA"/>
</dbReference>
<dbReference type="Proteomes" id="UP000663937">
    <property type="component" value="Chromosome"/>
</dbReference>
<reference evidence="2" key="1">
    <citation type="submission" date="2021-03" db="EMBL/GenBank/DDBJ databases">
        <title>Pengzhenrongella sicca gen. nov., sp. nov., a new member of suborder Micrococcineae isolated from High-Arctic tundra soil.</title>
        <authorList>
            <person name="Peng F."/>
        </authorList>
    </citation>
    <scope>NUCLEOTIDE SEQUENCE</scope>
    <source>
        <strain evidence="2">LRZ-2</strain>
    </source>
</reference>
<accession>A0A8A4ZD29</accession>
<proteinExistence type="predicted"/>
<feature type="region of interest" description="Disordered" evidence="1">
    <location>
        <begin position="107"/>
        <end position="126"/>
    </location>
</feature>
<dbReference type="RefSeq" id="WP_227423040.1">
    <property type="nucleotide sequence ID" value="NZ_CP071868.1"/>
</dbReference>
<evidence type="ECO:0000313" key="3">
    <source>
        <dbReference type="Proteomes" id="UP000663937"/>
    </source>
</evidence>
<protein>
    <submittedName>
        <fullName evidence="2">Uncharacterized protein</fullName>
    </submittedName>
</protein>
<organism evidence="2 3">
    <name type="scientific">Pengzhenrongella sicca</name>
    <dbReference type="NCBI Taxonomy" id="2819238"/>
    <lineage>
        <taxon>Bacteria</taxon>
        <taxon>Bacillati</taxon>
        <taxon>Actinomycetota</taxon>
        <taxon>Actinomycetes</taxon>
        <taxon>Micrococcales</taxon>
        <taxon>Pengzhenrongella</taxon>
    </lineage>
</organism>
<gene>
    <name evidence="2" type="ORF">J4E96_15850</name>
</gene>
<dbReference type="AlphaFoldDB" id="A0A8A4ZD29"/>
<evidence type="ECO:0000313" key="2">
    <source>
        <dbReference type="EMBL" id="QTE28793.1"/>
    </source>
</evidence>
<evidence type="ECO:0000256" key="1">
    <source>
        <dbReference type="SAM" id="MobiDB-lite"/>
    </source>
</evidence>
<sequence>MAAAWAQRFPALGRVQATTLALRLGRGLGLGGGSEQRAWRPPPAVAVVAARRRAGLPAVTVARYDALAADAQSAPERGVLERALAGGAAIESVEALARAWAELSPSERRQVADPLRPAGGGGTGPVLIAGAPARQWDQTTCGSTVLALLAAAGDPVLALWLVTGQLMPPGLPREMRALTPADRADPDPAARFAALQRALKDLSNAGGLGPLPWPARFGTPPWGAARVARHPGVAFRAVMIDDTDAPGFAALLDRADRALSAGVGVPLFTGGDLASGPATAVPRHVVLLVPRRDRAAAGPDQAAEPAQYTVFEPARGQVHRVARADLLAPAGPRAALGGWAHVCWAVLPGA</sequence>
<name>A0A8A4ZD29_9MICO</name>